<dbReference type="Pfam" id="PF00503">
    <property type="entry name" value="G-alpha"/>
    <property type="match status" value="2"/>
</dbReference>
<dbReference type="GO" id="GO:0031683">
    <property type="term" value="F:G-protein beta/gamma-subunit complex binding"/>
    <property type="evidence" value="ECO:0007669"/>
    <property type="project" value="InterPro"/>
</dbReference>
<dbReference type="Gene3D" id="3.40.50.300">
    <property type="entry name" value="P-loop containing nucleotide triphosphate hydrolases"/>
    <property type="match status" value="2"/>
</dbReference>
<evidence type="ECO:0000313" key="8">
    <source>
        <dbReference type="Proteomes" id="UP000623467"/>
    </source>
</evidence>
<dbReference type="SUPFAM" id="SSF47895">
    <property type="entry name" value="Transducin (alpha subunit), insertion domain"/>
    <property type="match status" value="1"/>
</dbReference>
<dbReference type="SMART" id="SM00275">
    <property type="entry name" value="G_alpha"/>
    <property type="match status" value="1"/>
</dbReference>
<evidence type="ECO:0000313" key="7">
    <source>
        <dbReference type="EMBL" id="KAF7349227.1"/>
    </source>
</evidence>
<dbReference type="AlphaFoldDB" id="A0A8H7CUZ6"/>
<dbReference type="EMBL" id="JACAZH010000016">
    <property type="protein sequence ID" value="KAF7349227.1"/>
    <property type="molecule type" value="Genomic_DNA"/>
</dbReference>
<evidence type="ECO:0000256" key="4">
    <source>
        <dbReference type="ARBA" id="ARBA00023224"/>
    </source>
</evidence>
<dbReference type="InterPro" id="IPR001019">
    <property type="entry name" value="Gprotein_alpha_su"/>
</dbReference>
<sequence length="529" mass="59726">MPTKVRRRSMDSEDPFTMALEPPDGETEEQRQCRLLLEKEAKDISDAIDEQLTQEKAQEKKGPRPVKVLLLGQSESGKSTILKNFQLMYDPKAFRAERASWRAIVQLNVVRSIHVILDVITRAQSRRPTTGENGSPDSPVVDDELATLKMRLSPLIRVEEVLMQRLIPIGPDKSDAARLAQLTNIPYSELPRNVNREVAVHSANPWKDVFKRLKGIDDNESFDSEKAIDWEDPTDPGVVLHALAEDMKALWSNQTVQALLDRQNLRLQEAAGFFLDCLDDVTSLKYMPSDGVDHILRARLKTLGVSEHRIKMTSGGLTGSISRDWRIYDGAYEHPEAYPPGSLTTPVRFSWRTPVSGESLLFFGRLIACSCRFCTSERHGHHTSTTCKHSIIFLCPISAFDQVLAEEPRVNRLADSVNLWTTIVSNKLLASTNIILFLNKIDVMRTKLESGIKLVDYVNSYAKRSNDLETASSYLRKKFAGIQRENSPSPRVFYCHLTTATDRKSTQIVLANIKDQLMHQYLNDAALLP</sequence>
<dbReference type="InterPro" id="IPR027417">
    <property type="entry name" value="P-loop_NTPase"/>
</dbReference>
<dbReference type="PANTHER" id="PTHR10218">
    <property type="entry name" value="GTP-BINDING PROTEIN ALPHA SUBUNIT"/>
    <property type="match status" value="1"/>
</dbReference>
<accession>A0A8H7CUZ6</accession>
<keyword evidence="2 5" id="KW-0547">Nucleotide-binding</keyword>
<dbReference type="GO" id="GO:0005525">
    <property type="term" value="F:GTP binding"/>
    <property type="evidence" value="ECO:0007669"/>
    <property type="project" value="UniProtKB-KW"/>
</dbReference>
<keyword evidence="8" id="KW-1185">Reference proteome</keyword>
<comment type="caution">
    <text evidence="7">The sequence shown here is derived from an EMBL/GenBank/DDBJ whole genome shotgun (WGS) entry which is preliminary data.</text>
</comment>
<feature type="binding site" evidence="5">
    <location>
        <begin position="439"/>
        <end position="442"/>
    </location>
    <ligand>
        <name>GTP</name>
        <dbReference type="ChEBI" id="CHEBI:37565"/>
    </ligand>
</feature>
<reference evidence="7" key="1">
    <citation type="submission" date="2020-05" db="EMBL/GenBank/DDBJ databases">
        <title>Mycena genomes resolve the evolution of fungal bioluminescence.</title>
        <authorList>
            <person name="Tsai I.J."/>
        </authorList>
    </citation>
    <scope>NUCLEOTIDE SEQUENCE</scope>
    <source>
        <strain evidence="7">160909Yilan</strain>
    </source>
</reference>
<keyword evidence="3 5" id="KW-0342">GTP-binding</keyword>
<name>A0A8H7CUZ6_9AGAR</name>
<dbReference type="SUPFAM" id="SSF52540">
    <property type="entry name" value="P-loop containing nucleoside triphosphate hydrolases"/>
    <property type="match status" value="2"/>
</dbReference>
<dbReference type="GO" id="GO:0005737">
    <property type="term" value="C:cytoplasm"/>
    <property type="evidence" value="ECO:0007669"/>
    <property type="project" value="TreeGrafter"/>
</dbReference>
<dbReference type="GO" id="GO:0005834">
    <property type="term" value="C:heterotrimeric G-protein complex"/>
    <property type="evidence" value="ECO:0007669"/>
    <property type="project" value="TreeGrafter"/>
</dbReference>
<dbReference type="GO" id="GO:0001664">
    <property type="term" value="F:G protein-coupled receptor binding"/>
    <property type="evidence" value="ECO:0007669"/>
    <property type="project" value="TreeGrafter"/>
</dbReference>
<evidence type="ECO:0000256" key="2">
    <source>
        <dbReference type="ARBA" id="ARBA00022741"/>
    </source>
</evidence>
<dbReference type="PANTHER" id="PTHR10218:SF360">
    <property type="entry name" value="GUANINE NUCLEOTIDE-BINDING PROTEIN SUBUNIT ALPHA HOMOLOG"/>
    <property type="match status" value="1"/>
</dbReference>
<dbReference type="InterPro" id="IPR011025">
    <property type="entry name" value="GproteinA_insert"/>
</dbReference>
<feature type="binding site" evidence="5">
    <location>
        <position position="500"/>
    </location>
    <ligand>
        <name>GTP</name>
        <dbReference type="ChEBI" id="CHEBI:37565"/>
    </ligand>
</feature>
<dbReference type="Proteomes" id="UP000623467">
    <property type="component" value="Unassembled WGS sequence"/>
</dbReference>
<dbReference type="PROSITE" id="PS51882">
    <property type="entry name" value="G_ALPHA"/>
    <property type="match status" value="1"/>
</dbReference>
<evidence type="ECO:0000256" key="3">
    <source>
        <dbReference type="ARBA" id="ARBA00023134"/>
    </source>
</evidence>
<keyword evidence="4" id="KW-0807">Transducer</keyword>
<evidence type="ECO:0000256" key="5">
    <source>
        <dbReference type="PIRSR" id="PIRSR601019-1"/>
    </source>
</evidence>
<protein>
    <submittedName>
        <fullName evidence="7">Uncharacterized protein</fullName>
    </submittedName>
</protein>
<feature type="region of interest" description="Disordered" evidence="6">
    <location>
        <begin position="1"/>
        <end position="29"/>
    </location>
</feature>
<dbReference type="OrthoDB" id="5817230at2759"/>
<dbReference type="GO" id="GO:0046872">
    <property type="term" value="F:metal ion binding"/>
    <property type="evidence" value="ECO:0007669"/>
    <property type="project" value="UniProtKB-KW"/>
</dbReference>
<gene>
    <name evidence="7" type="ORF">MSAN_01712100</name>
</gene>
<dbReference type="Gene3D" id="1.10.400.10">
    <property type="entry name" value="GI Alpha 1, domain 2-like"/>
    <property type="match status" value="1"/>
</dbReference>
<dbReference type="FunFam" id="3.40.50.300:FF:000692">
    <property type="entry name" value="Guanine nucleotide-binding protein subunit alpha"/>
    <property type="match status" value="1"/>
</dbReference>
<proteinExistence type="predicted"/>
<dbReference type="GO" id="GO:0003924">
    <property type="term" value="F:GTPase activity"/>
    <property type="evidence" value="ECO:0007669"/>
    <property type="project" value="InterPro"/>
</dbReference>
<dbReference type="GO" id="GO:0007188">
    <property type="term" value="P:adenylate cyclase-modulating G protein-coupled receptor signaling pathway"/>
    <property type="evidence" value="ECO:0007669"/>
    <property type="project" value="TreeGrafter"/>
</dbReference>
<evidence type="ECO:0000256" key="6">
    <source>
        <dbReference type="SAM" id="MobiDB-lite"/>
    </source>
</evidence>
<evidence type="ECO:0000256" key="1">
    <source>
        <dbReference type="ARBA" id="ARBA00022723"/>
    </source>
</evidence>
<organism evidence="7 8">
    <name type="scientific">Mycena sanguinolenta</name>
    <dbReference type="NCBI Taxonomy" id="230812"/>
    <lineage>
        <taxon>Eukaryota</taxon>
        <taxon>Fungi</taxon>
        <taxon>Dikarya</taxon>
        <taxon>Basidiomycota</taxon>
        <taxon>Agaricomycotina</taxon>
        <taxon>Agaricomycetes</taxon>
        <taxon>Agaricomycetidae</taxon>
        <taxon>Agaricales</taxon>
        <taxon>Marasmiineae</taxon>
        <taxon>Mycenaceae</taxon>
        <taxon>Mycena</taxon>
    </lineage>
</organism>
<keyword evidence="1" id="KW-0479">Metal-binding</keyword>
<dbReference type="PRINTS" id="PR00318">
    <property type="entry name" value="GPROTEINA"/>
</dbReference>